<dbReference type="HOGENOM" id="CLU_1114814_0_0_5"/>
<dbReference type="OrthoDB" id="9815749at2"/>
<accession>G2KLP7</accession>
<reference evidence="4 5" key="1">
    <citation type="journal article" date="2011" name="BMC Genomics">
        <title>Genomic insights into an obligate epibiotic bacterial predator: Micavibrio aeruginosavorus ARL-13.</title>
        <authorList>
            <person name="Wang Z."/>
            <person name="Kadouri D."/>
            <person name="Wu M."/>
        </authorList>
    </citation>
    <scope>NUCLEOTIDE SEQUENCE [LARGE SCALE GENOMIC DNA]</scope>
    <source>
        <strain evidence="4 5">ARL-13</strain>
    </source>
</reference>
<dbReference type="Pfam" id="PF13629">
    <property type="entry name" value="T2SS-T3SS_pil_N"/>
    <property type="match status" value="1"/>
</dbReference>
<dbReference type="EMBL" id="CP002382">
    <property type="protein sequence ID" value="AEP08877.1"/>
    <property type="molecule type" value="Genomic_DNA"/>
</dbReference>
<evidence type="ECO:0000313" key="5">
    <source>
        <dbReference type="Proteomes" id="UP000009286"/>
    </source>
</evidence>
<proteinExistence type="predicted"/>
<protein>
    <recommendedName>
        <fullName evidence="3">Pilus formation protein N-terminal domain-containing protein</fullName>
    </recommendedName>
</protein>
<evidence type="ECO:0000256" key="1">
    <source>
        <dbReference type="SAM" id="MobiDB-lite"/>
    </source>
</evidence>
<dbReference type="STRING" id="856793.MICA_540"/>
<organism evidence="4 5">
    <name type="scientific">Micavibrio aeruginosavorus (strain ARL-13)</name>
    <dbReference type="NCBI Taxonomy" id="856793"/>
    <lineage>
        <taxon>Bacteria</taxon>
        <taxon>Pseudomonadati</taxon>
        <taxon>Bdellovibrionota</taxon>
        <taxon>Bdellovibrionia</taxon>
        <taxon>Bdellovibrionales</taxon>
        <taxon>Pseudobdellovibrionaceae</taxon>
        <taxon>Micavibrio</taxon>
    </lineage>
</organism>
<dbReference type="RefSeq" id="WP_014102100.1">
    <property type="nucleotide sequence ID" value="NC_016026.1"/>
</dbReference>
<name>G2KLP7_MICAA</name>
<keyword evidence="2" id="KW-0732">Signal</keyword>
<gene>
    <name evidence="4" type="ordered locus">MICA_540</name>
</gene>
<sequence>MSHFSVQSRRAAFAILAVSVGFVFSTTAAFAQNTVAPAKDLMPQTIVQYGEGTTATGSDDIAGRLLSTAPTHPQLSLTPDKTEILRLDQDAGTIIVGNPNQLSVVMETPRSLLLVPRQPGSTFLRILDPEGKVMMQRHVAVATAAKNYVRIRRSCNGVDGCAETSVYYCPDTCHAVDLVTTNAANAGSTSMGLPVVSTPDIDGESQITPPSIQPPPADEVDEQEMQDTEADMEEEPEETTEDGSEDGEPQ</sequence>
<evidence type="ECO:0000256" key="2">
    <source>
        <dbReference type="SAM" id="SignalP"/>
    </source>
</evidence>
<feature type="domain" description="Pilus formation protein N-terminal" evidence="3">
    <location>
        <begin position="73"/>
        <end position="141"/>
    </location>
</feature>
<evidence type="ECO:0000313" key="4">
    <source>
        <dbReference type="EMBL" id="AEP08877.1"/>
    </source>
</evidence>
<dbReference type="InterPro" id="IPR032789">
    <property type="entry name" value="T2SS-T3SS_pil_N"/>
</dbReference>
<dbReference type="eggNOG" id="COG4964">
    <property type="taxonomic scope" value="Bacteria"/>
</dbReference>
<feature type="signal peptide" evidence="2">
    <location>
        <begin position="1"/>
        <end position="31"/>
    </location>
</feature>
<feature type="region of interest" description="Disordered" evidence="1">
    <location>
        <begin position="186"/>
        <end position="250"/>
    </location>
</feature>
<dbReference type="Proteomes" id="UP000009286">
    <property type="component" value="Chromosome"/>
</dbReference>
<evidence type="ECO:0000259" key="3">
    <source>
        <dbReference type="Pfam" id="PF13629"/>
    </source>
</evidence>
<feature type="compositionally biased region" description="Acidic residues" evidence="1">
    <location>
        <begin position="218"/>
        <end position="250"/>
    </location>
</feature>
<feature type="chain" id="PRO_5003432081" description="Pilus formation protein N-terminal domain-containing protein" evidence="2">
    <location>
        <begin position="32"/>
        <end position="250"/>
    </location>
</feature>
<dbReference type="KEGG" id="mai:MICA_540"/>
<dbReference type="AlphaFoldDB" id="G2KLP7"/>
<keyword evidence="5" id="KW-1185">Reference proteome</keyword>